<comment type="caution">
    <text evidence="1">The sequence shown here is derived from an EMBL/GenBank/DDBJ whole genome shotgun (WGS) entry which is preliminary data.</text>
</comment>
<dbReference type="Proteomes" id="UP001371456">
    <property type="component" value="Unassembled WGS sequence"/>
</dbReference>
<protein>
    <submittedName>
        <fullName evidence="1">Uncharacterized protein</fullName>
    </submittedName>
</protein>
<dbReference type="EMBL" id="JBANQN010000001">
    <property type="protein sequence ID" value="KAK6803341.1"/>
    <property type="molecule type" value="Genomic_DNA"/>
</dbReference>
<sequence>MYMAYEKSISLDGGGDTWNLEEHARSFTKFTGMTSTHFTIEATRESSTVMNNILTLSSVASCSLHVKVLA</sequence>
<evidence type="ECO:0000313" key="1">
    <source>
        <dbReference type="EMBL" id="KAK6803341.1"/>
    </source>
</evidence>
<name>A0AAN8YPW0_SOLBU</name>
<accession>A0AAN8YPW0</accession>
<proteinExistence type="predicted"/>
<organism evidence="1 2">
    <name type="scientific">Solanum bulbocastanum</name>
    <name type="common">Wild potato</name>
    <dbReference type="NCBI Taxonomy" id="147425"/>
    <lineage>
        <taxon>Eukaryota</taxon>
        <taxon>Viridiplantae</taxon>
        <taxon>Streptophyta</taxon>
        <taxon>Embryophyta</taxon>
        <taxon>Tracheophyta</taxon>
        <taxon>Spermatophyta</taxon>
        <taxon>Magnoliopsida</taxon>
        <taxon>eudicotyledons</taxon>
        <taxon>Gunneridae</taxon>
        <taxon>Pentapetalae</taxon>
        <taxon>asterids</taxon>
        <taxon>lamiids</taxon>
        <taxon>Solanales</taxon>
        <taxon>Solanaceae</taxon>
        <taxon>Solanoideae</taxon>
        <taxon>Solaneae</taxon>
        <taxon>Solanum</taxon>
    </lineage>
</organism>
<reference evidence="1 2" key="1">
    <citation type="submission" date="2024-02" db="EMBL/GenBank/DDBJ databases">
        <title>de novo genome assembly of Solanum bulbocastanum strain 11H21.</title>
        <authorList>
            <person name="Hosaka A.J."/>
        </authorList>
    </citation>
    <scope>NUCLEOTIDE SEQUENCE [LARGE SCALE GENOMIC DNA]</scope>
    <source>
        <tissue evidence="1">Young leaves</tissue>
    </source>
</reference>
<evidence type="ECO:0000313" key="2">
    <source>
        <dbReference type="Proteomes" id="UP001371456"/>
    </source>
</evidence>
<keyword evidence="2" id="KW-1185">Reference proteome</keyword>
<dbReference type="AlphaFoldDB" id="A0AAN8YPW0"/>
<gene>
    <name evidence="1" type="ORF">RDI58_001125</name>
</gene>